<evidence type="ECO:0000313" key="2">
    <source>
        <dbReference type="Proteomes" id="UP000356253"/>
    </source>
</evidence>
<proteinExistence type="predicted"/>
<comment type="caution">
    <text evidence="1">The sequence shown here is derived from an EMBL/GenBank/DDBJ whole genome shotgun (WGS) entry which is preliminary data.</text>
</comment>
<evidence type="ECO:0000313" key="1">
    <source>
        <dbReference type="EMBL" id="VVV00007.1"/>
    </source>
</evidence>
<accession>A0AC61Y6B2</accession>
<sequence length="213" mass="24043">MRKIIFLLLVVYAGTLKGQELKFGVKAGLNLSSLRYDPEPPINFKLKPGFHIGGIFQYKLSEKFALESQLLYSQQGVKTQLENVMLYGSNPGDPFIGPPNGITVEATTMLNYINLPILAKYYFKEGLFVNLGPQLGYLINAKAEEKNVKFDMKEYYTDIDLGLNGGLGYEFPNGIIVNANYYLGLYDIYDVKSPFIEQEVKQNVIQFSVGYLF</sequence>
<reference evidence="1" key="1">
    <citation type="submission" date="2019-09" db="EMBL/GenBank/DDBJ databases">
        <authorList>
            <person name="Rodrigo-Torres L."/>
            <person name="Arahal R. D."/>
            <person name="Lucena T."/>
        </authorList>
    </citation>
    <scope>NUCLEOTIDE SEQUENCE</scope>
    <source>
        <strain evidence="1">ISS653</strain>
    </source>
</reference>
<protein>
    <submittedName>
        <fullName evidence="1">Uncharacterized protein</fullName>
    </submittedName>
</protein>
<organism evidence="1 2">
    <name type="scientific">Mesonia oceanica</name>
    <dbReference type="NCBI Taxonomy" id="2687242"/>
    <lineage>
        <taxon>Bacteria</taxon>
        <taxon>Pseudomonadati</taxon>
        <taxon>Bacteroidota</taxon>
        <taxon>Flavobacteriia</taxon>
        <taxon>Flavobacteriales</taxon>
        <taxon>Flavobacteriaceae</taxon>
        <taxon>Mesonia</taxon>
    </lineage>
</organism>
<name>A0AC61Y6B2_9FLAO</name>
<gene>
    <name evidence="1" type="ORF">FVB9532_01268</name>
</gene>
<keyword evidence="2" id="KW-1185">Reference proteome</keyword>
<dbReference type="Proteomes" id="UP000356253">
    <property type="component" value="Unassembled WGS sequence"/>
</dbReference>
<dbReference type="EMBL" id="CABVMM010000004">
    <property type="protein sequence ID" value="VVV00007.1"/>
    <property type="molecule type" value="Genomic_DNA"/>
</dbReference>